<organism evidence="1 2">
    <name type="scientific">Choiromyces venosus 120613-1</name>
    <dbReference type="NCBI Taxonomy" id="1336337"/>
    <lineage>
        <taxon>Eukaryota</taxon>
        <taxon>Fungi</taxon>
        <taxon>Dikarya</taxon>
        <taxon>Ascomycota</taxon>
        <taxon>Pezizomycotina</taxon>
        <taxon>Pezizomycetes</taxon>
        <taxon>Pezizales</taxon>
        <taxon>Tuberaceae</taxon>
        <taxon>Choiromyces</taxon>
    </lineage>
</organism>
<reference evidence="1 2" key="1">
    <citation type="journal article" date="2018" name="Nat. Ecol. Evol.">
        <title>Pezizomycetes genomes reveal the molecular basis of ectomycorrhizal truffle lifestyle.</title>
        <authorList>
            <person name="Murat C."/>
            <person name="Payen T."/>
            <person name="Noel B."/>
            <person name="Kuo A."/>
            <person name="Morin E."/>
            <person name="Chen J."/>
            <person name="Kohler A."/>
            <person name="Krizsan K."/>
            <person name="Balestrini R."/>
            <person name="Da Silva C."/>
            <person name="Montanini B."/>
            <person name="Hainaut M."/>
            <person name="Levati E."/>
            <person name="Barry K.W."/>
            <person name="Belfiori B."/>
            <person name="Cichocki N."/>
            <person name="Clum A."/>
            <person name="Dockter R.B."/>
            <person name="Fauchery L."/>
            <person name="Guy J."/>
            <person name="Iotti M."/>
            <person name="Le Tacon F."/>
            <person name="Lindquist E.A."/>
            <person name="Lipzen A."/>
            <person name="Malagnac F."/>
            <person name="Mello A."/>
            <person name="Molinier V."/>
            <person name="Miyauchi S."/>
            <person name="Poulain J."/>
            <person name="Riccioni C."/>
            <person name="Rubini A."/>
            <person name="Sitrit Y."/>
            <person name="Splivallo R."/>
            <person name="Traeger S."/>
            <person name="Wang M."/>
            <person name="Zifcakova L."/>
            <person name="Wipf D."/>
            <person name="Zambonelli A."/>
            <person name="Paolocci F."/>
            <person name="Nowrousian M."/>
            <person name="Ottonello S."/>
            <person name="Baldrian P."/>
            <person name="Spatafora J.W."/>
            <person name="Henrissat B."/>
            <person name="Nagy L.G."/>
            <person name="Aury J.M."/>
            <person name="Wincker P."/>
            <person name="Grigoriev I.V."/>
            <person name="Bonfante P."/>
            <person name="Martin F.M."/>
        </authorList>
    </citation>
    <scope>NUCLEOTIDE SEQUENCE [LARGE SCALE GENOMIC DNA]</scope>
    <source>
        <strain evidence="1 2">120613-1</strain>
    </source>
</reference>
<evidence type="ECO:0000313" key="1">
    <source>
        <dbReference type="EMBL" id="RPA95456.1"/>
    </source>
</evidence>
<dbReference type="Proteomes" id="UP000276215">
    <property type="component" value="Unassembled WGS sequence"/>
</dbReference>
<name>A0A3N4JB54_9PEZI</name>
<dbReference type="EMBL" id="ML120425">
    <property type="protein sequence ID" value="RPA95456.1"/>
    <property type="molecule type" value="Genomic_DNA"/>
</dbReference>
<dbReference type="OrthoDB" id="5398326at2759"/>
<gene>
    <name evidence="1" type="ORF">L873DRAFT_1697748</name>
</gene>
<keyword evidence="2" id="KW-1185">Reference proteome</keyword>
<evidence type="ECO:0000313" key="2">
    <source>
        <dbReference type="Proteomes" id="UP000276215"/>
    </source>
</evidence>
<accession>A0A3N4JB54</accession>
<proteinExistence type="predicted"/>
<evidence type="ECO:0008006" key="3">
    <source>
        <dbReference type="Google" id="ProtNLM"/>
    </source>
</evidence>
<dbReference type="AlphaFoldDB" id="A0A3N4JB54"/>
<sequence>MTPKSFTGGCQCSLLRYRILLPPPPNPVSITHCTSPNHAKTFTRTTLHISPLQIQLVSLATPPPPPVAATQTLQIPRMPSAVYIPGARPRLTEEQPPGYEDSEAGRPGGGVGWPYREFEYAGGVRGFCAHCGGVVFVWGCSSSSGSGGDRRVEVEMGSLDAPGEVFGCFFGGGGVESVCACCS</sequence>
<protein>
    <recommendedName>
        <fullName evidence="3">CENP-V/GFA domain-containing protein</fullName>
    </recommendedName>
</protein>
<dbReference type="Gene3D" id="2.170.150.70">
    <property type="match status" value="1"/>
</dbReference>